<evidence type="ECO:0000313" key="2">
    <source>
        <dbReference type="EMBL" id="ARY92830.1"/>
    </source>
</evidence>
<feature type="transmembrane region" description="Helical" evidence="1">
    <location>
        <begin position="12"/>
        <end position="31"/>
    </location>
</feature>
<dbReference type="EMBL" id="CP136128">
    <property type="protein sequence ID" value="WNX27465.1"/>
    <property type="molecule type" value="Genomic_DNA"/>
</dbReference>
<keyword evidence="5" id="KW-1185">Reference proteome</keyword>
<proteinExistence type="predicted"/>
<protein>
    <submittedName>
        <fullName evidence="2">Uncharacterized protein</fullName>
    </submittedName>
</protein>
<organism evidence="2 4">
    <name type="scientific">Lacticaseibacillus casei</name>
    <name type="common">Lactobacillus casei</name>
    <dbReference type="NCBI Taxonomy" id="1582"/>
    <lineage>
        <taxon>Bacteria</taxon>
        <taxon>Bacillati</taxon>
        <taxon>Bacillota</taxon>
        <taxon>Bacilli</taxon>
        <taxon>Lactobacillales</taxon>
        <taxon>Lactobacillaceae</taxon>
        <taxon>Lacticaseibacillus</taxon>
    </lineage>
</organism>
<keyword evidence="1" id="KW-0812">Transmembrane</keyword>
<evidence type="ECO:0000256" key="1">
    <source>
        <dbReference type="SAM" id="Phobius"/>
    </source>
</evidence>
<evidence type="ECO:0000313" key="4">
    <source>
        <dbReference type="Proteomes" id="UP000195609"/>
    </source>
</evidence>
<sequence>MKNRGVNLTTYWKYLNAIAVLVVCFLISLVFASHTMIQTLLGVGSLSLFLFFLIREIYINGKQIKRTRLQVYLSYVLMVSGLFLFNASVHQTFISTFGQSDINQFWGEHEAAIRMNGKAYQLIWTKRSFLSTTYFYNLYERRGLFFYRVNSKVISYVVHPSRQADYGAVQTFLHHNKKQRVK</sequence>
<reference evidence="3 5" key="2">
    <citation type="submission" date="2023-09" db="EMBL/GenBank/DDBJ databases">
        <title>Genomic characteristic of L. casei group strains isolated from clinical sources.</title>
        <authorList>
            <person name="Jarocki P."/>
        </authorList>
    </citation>
    <scope>NUCLEOTIDE SEQUENCE [LARGE SCALE GENOMIC DNA]</scope>
    <source>
        <strain evidence="3 5">LMG 24099</strain>
    </source>
</reference>
<keyword evidence="1" id="KW-1133">Transmembrane helix</keyword>
<evidence type="ECO:0000313" key="3">
    <source>
        <dbReference type="EMBL" id="WNX27465.1"/>
    </source>
</evidence>
<dbReference type="RefSeq" id="WP_087913125.1">
    <property type="nucleotide sequence ID" value="NZ_CP017065.1"/>
</dbReference>
<dbReference type="Proteomes" id="UP001303564">
    <property type="component" value="Chromosome"/>
</dbReference>
<dbReference type="AlphaFoldDB" id="A0AAN1KFI2"/>
<dbReference type="Proteomes" id="UP000195609">
    <property type="component" value="Chromosome"/>
</dbReference>
<reference evidence="2 4" key="1">
    <citation type="journal article" date="2017" name="Front. Immunol.">
        <title>Complete Genome Sequence of Lactobacillus casei LC5, a Potential Probiotics for Atopic Dermatitis.</title>
        <authorList>
            <person name="Kang J."/>
            <person name="Chung W.H."/>
            <person name="Lim T.J."/>
            <person name="Whon T.W."/>
            <person name="Lim S."/>
            <person name="Nam Y.D."/>
        </authorList>
    </citation>
    <scope>NUCLEOTIDE SEQUENCE [LARGE SCALE GENOMIC DNA]</scope>
    <source>
        <strain evidence="2 4">LC5</strain>
    </source>
</reference>
<gene>
    <name evidence="2" type="ORF">BGL52_14090</name>
    <name evidence="3" type="ORF">RWA16_13850</name>
</gene>
<evidence type="ECO:0000313" key="5">
    <source>
        <dbReference type="Proteomes" id="UP001303564"/>
    </source>
</evidence>
<accession>A0AAN1KFI2</accession>
<keyword evidence="1" id="KW-0472">Membrane</keyword>
<dbReference type="EMBL" id="CP017065">
    <property type="protein sequence ID" value="ARY92830.1"/>
    <property type="molecule type" value="Genomic_DNA"/>
</dbReference>
<name>A0AAN1KFI2_LACCA</name>
<feature type="transmembrane region" description="Helical" evidence="1">
    <location>
        <begin position="37"/>
        <end position="59"/>
    </location>
</feature>
<feature type="transmembrane region" description="Helical" evidence="1">
    <location>
        <begin position="71"/>
        <end position="89"/>
    </location>
</feature>